<keyword evidence="3" id="KW-1185">Reference proteome</keyword>
<keyword evidence="1" id="KW-0812">Transmembrane</keyword>
<feature type="transmembrane region" description="Helical" evidence="1">
    <location>
        <begin position="39"/>
        <end position="59"/>
    </location>
</feature>
<keyword evidence="1" id="KW-1133">Transmembrane helix</keyword>
<comment type="caution">
    <text evidence="2">The sequence shown here is derived from an EMBL/GenBank/DDBJ whole genome shotgun (WGS) entry which is preliminary data.</text>
</comment>
<evidence type="ECO:0008006" key="4">
    <source>
        <dbReference type="Google" id="ProtNLM"/>
    </source>
</evidence>
<evidence type="ECO:0000313" key="3">
    <source>
        <dbReference type="Proteomes" id="UP000037397"/>
    </source>
</evidence>
<dbReference type="STRING" id="1631356.VV01_04760"/>
<evidence type="ECO:0000313" key="2">
    <source>
        <dbReference type="EMBL" id="KNX39202.1"/>
    </source>
</evidence>
<dbReference type="EMBL" id="LAIR01000002">
    <property type="protein sequence ID" value="KNX39202.1"/>
    <property type="molecule type" value="Genomic_DNA"/>
</dbReference>
<dbReference type="Proteomes" id="UP000037397">
    <property type="component" value="Unassembled WGS sequence"/>
</dbReference>
<dbReference type="AlphaFoldDB" id="A0A0L6CNA4"/>
<organism evidence="2 3">
    <name type="scientific">Luteipulveratus halotolerans</name>
    <dbReference type="NCBI Taxonomy" id="1631356"/>
    <lineage>
        <taxon>Bacteria</taxon>
        <taxon>Bacillati</taxon>
        <taxon>Actinomycetota</taxon>
        <taxon>Actinomycetes</taxon>
        <taxon>Micrococcales</taxon>
        <taxon>Dermacoccaceae</taxon>
        <taxon>Luteipulveratus</taxon>
    </lineage>
</organism>
<reference evidence="3" key="1">
    <citation type="submission" date="2015-03" db="EMBL/GenBank/DDBJ databases">
        <title>Luteipulveratus halotolerans sp. nov., a novel actinobacterium (Dermacoccaceae) from Sarawak, Malaysia.</title>
        <authorList>
            <person name="Juboi H."/>
            <person name="Basik A."/>
            <person name="Shamsul S.S."/>
            <person name="Arnold P."/>
            <person name="Schmitt E.K."/>
            <person name="Sanglier J.-J."/>
            <person name="Yeo T."/>
        </authorList>
    </citation>
    <scope>NUCLEOTIDE SEQUENCE [LARGE SCALE GENOMIC DNA]</scope>
    <source>
        <strain evidence="3">C296001</strain>
    </source>
</reference>
<name>A0A0L6CNA4_9MICO</name>
<keyword evidence="1" id="KW-0472">Membrane</keyword>
<evidence type="ECO:0000256" key="1">
    <source>
        <dbReference type="SAM" id="Phobius"/>
    </source>
</evidence>
<proteinExistence type="predicted"/>
<feature type="transmembrane region" description="Helical" evidence="1">
    <location>
        <begin position="12"/>
        <end position="33"/>
    </location>
</feature>
<sequence>MRPVHAESDQLAATVTAYIVTGPALFGGLGLLADHWLGTGFLVLIGMLAGAGLALYVIWLRYGSP</sequence>
<accession>A0A0L6CNA4</accession>
<protein>
    <recommendedName>
        <fullName evidence="4">AtpZ/AtpI family protein</fullName>
    </recommendedName>
</protein>
<gene>
    <name evidence="2" type="ORF">VV01_04760</name>
</gene>